<dbReference type="EMBL" id="CCJX01000058">
    <property type="protein sequence ID" value="CDT10146.1"/>
    <property type="molecule type" value="Genomic_DNA"/>
</dbReference>
<sequence length="43" mass="4909">MLKNGKSKTIERAQYRSVDLKNFCISSPPEKGSDELNRVQRLA</sequence>
<evidence type="ECO:0000313" key="2">
    <source>
        <dbReference type="Proteomes" id="UP000049077"/>
    </source>
</evidence>
<accession>A0ABP1WPJ8</accession>
<gene>
    <name evidence="1" type="ORF">VCR4J5_1500117</name>
</gene>
<dbReference type="Proteomes" id="UP000049077">
    <property type="component" value="Unassembled WGS sequence"/>
</dbReference>
<proteinExistence type="predicted"/>
<name>A0ABP1WPJ8_9VIBR</name>
<keyword evidence="2" id="KW-1185">Reference proteome</keyword>
<reference evidence="1 2" key="1">
    <citation type="submission" date="2014-06" db="EMBL/GenBank/DDBJ databases">
        <authorList>
            <person name="Le Roux F."/>
        </authorList>
    </citation>
    <scope>NUCLEOTIDE SEQUENCE [LARGE SCALE GENOMIC DNA]</scope>
    <source>
        <strain evidence="1 2">J5-4</strain>
    </source>
</reference>
<organism evidence="1 2">
    <name type="scientific">Vibrio crassostreae</name>
    <dbReference type="NCBI Taxonomy" id="246167"/>
    <lineage>
        <taxon>Bacteria</taxon>
        <taxon>Pseudomonadati</taxon>
        <taxon>Pseudomonadota</taxon>
        <taxon>Gammaproteobacteria</taxon>
        <taxon>Vibrionales</taxon>
        <taxon>Vibrionaceae</taxon>
        <taxon>Vibrio</taxon>
    </lineage>
</organism>
<comment type="caution">
    <text evidence="1">The sequence shown here is derived from an EMBL/GenBank/DDBJ whole genome shotgun (WGS) entry which is preliminary data.</text>
</comment>
<evidence type="ECO:0000313" key="1">
    <source>
        <dbReference type="EMBL" id="CDT10146.1"/>
    </source>
</evidence>
<protein>
    <submittedName>
        <fullName evidence="1">Uncharacterized protein</fullName>
    </submittedName>
</protein>